<dbReference type="HOGENOM" id="CLU_085054_0_0_5"/>
<evidence type="ECO:0000313" key="3">
    <source>
        <dbReference type="Proteomes" id="UP000025047"/>
    </source>
</evidence>
<dbReference type="PATRIC" id="fig|1122180.6.peg.2089"/>
<protein>
    <submittedName>
        <fullName evidence="2">Pyridoxamine 5'-phosphate oxidase family protein</fullName>
    </submittedName>
</protein>
<keyword evidence="3" id="KW-1185">Reference proteome</keyword>
<dbReference type="eggNOG" id="COG3576">
    <property type="taxonomic scope" value="Bacteria"/>
</dbReference>
<dbReference type="NCBIfam" id="TIGR04025">
    <property type="entry name" value="PPOX_FMN_DR2398"/>
    <property type="match status" value="1"/>
</dbReference>
<sequence>MRRIETIEALERLYERKPAGAALDKVTDRLTPAQARWIGAARFCVLSTVGPEGTDASPRGDDGPVVEIADPRTLLMPDWRGNNRMDSLRNIVRDGRVSLMFMVAGSTIVMRVNGRAVISDDPELTGRFAHEGRHPRSVIVVTLAEAYPQCAKALMRSGLWSRGDESGDLPGLGTLIEEAKAGFDGAAFDAEWPGRAKTTMW</sequence>
<dbReference type="Gene3D" id="2.30.110.10">
    <property type="entry name" value="Electron Transport, Fmn-binding Protein, Chain A"/>
    <property type="match status" value="1"/>
</dbReference>
<dbReference type="STRING" id="1122180.Lokhon_02105"/>
<name>A0A017HD50_9RHOB</name>
<feature type="domain" description="Pyridoxamine 5'-phosphate oxidase N-terminal" evidence="1">
    <location>
        <begin position="30"/>
        <end position="150"/>
    </location>
</feature>
<dbReference type="InterPro" id="IPR024029">
    <property type="entry name" value="Pyridox_Oxase_FMN-dep"/>
</dbReference>
<comment type="caution">
    <text evidence="2">The sequence shown here is derived from an EMBL/GenBank/DDBJ whole genome shotgun (WGS) entry which is preliminary data.</text>
</comment>
<gene>
    <name evidence="2" type="ORF">Lokhon_02105</name>
</gene>
<dbReference type="Pfam" id="PF01243">
    <property type="entry name" value="PNPOx_N"/>
    <property type="match status" value="1"/>
</dbReference>
<dbReference type="InterPro" id="IPR012349">
    <property type="entry name" value="Split_barrel_FMN-bd"/>
</dbReference>
<dbReference type="InterPro" id="IPR011576">
    <property type="entry name" value="Pyridox_Oxase_N"/>
</dbReference>
<proteinExistence type="predicted"/>
<accession>A0A017HD50</accession>
<dbReference type="AlphaFoldDB" id="A0A017HD50"/>
<evidence type="ECO:0000313" key="2">
    <source>
        <dbReference type="EMBL" id="EYD72033.1"/>
    </source>
</evidence>
<organism evidence="2 3">
    <name type="scientific">Limimaricola hongkongensis DSM 17492</name>
    <dbReference type="NCBI Taxonomy" id="1122180"/>
    <lineage>
        <taxon>Bacteria</taxon>
        <taxon>Pseudomonadati</taxon>
        <taxon>Pseudomonadota</taxon>
        <taxon>Alphaproteobacteria</taxon>
        <taxon>Rhodobacterales</taxon>
        <taxon>Paracoccaceae</taxon>
        <taxon>Limimaricola</taxon>
    </lineage>
</organism>
<dbReference type="EMBL" id="APGJ01000006">
    <property type="protein sequence ID" value="EYD72033.1"/>
    <property type="molecule type" value="Genomic_DNA"/>
</dbReference>
<dbReference type="PANTHER" id="PTHR42815:SF2">
    <property type="entry name" value="FAD-BINDING, PUTATIVE (AFU_ORTHOLOGUE AFUA_6G07600)-RELATED"/>
    <property type="match status" value="1"/>
</dbReference>
<dbReference type="PANTHER" id="PTHR42815">
    <property type="entry name" value="FAD-BINDING, PUTATIVE (AFU_ORTHOLOGUE AFUA_6G07600)-RELATED"/>
    <property type="match status" value="1"/>
</dbReference>
<reference evidence="2 3" key="1">
    <citation type="submission" date="2013-03" db="EMBL/GenBank/DDBJ databases">
        <authorList>
            <person name="Fiebig A."/>
            <person name="Goeker M."/>
            <person name="Klenk H.-P.P."/>
        </authorList>
    </citation>
    <scope>NUCLEOTIDE SEQUENCE [LARGE SCALE GENOMIC DNA]</scope>
    <source>
        <strain evidence="2 3">DSM 17492</strain>
    </source>
</reference>
<dbReference type="OrthoDB" id="9790331at2"/>
<evidence type="ECO:0000259" key="1">
    <source>
        <dbReference type="Pfam" id="PF01243"/>
    </source>
</evidence>
<dbReference type="SUPFAM" id="SSF50475">
    <property type="entry name" value="FMN-binding split barrel"/>
    <property type="match status" value="1"/>
</dbReference>
<dbReference type="Proteomes" id="UP000025047">
    <property type="component" value="Unassembled WGS sequence"/>
</dbReference>
<dbReference type="RefSeq" id="WP_017929576.1">
    <property type="nucleotide sequence ID" value="NZ_KB823002.1"/>
</dbReference>